<accession>A0ABW3KXU2</accession>
<proteinExistence type="predicted"/>
<gene>
    <name evidence="1" type="ORF">ACFQ2J_01965</name>
</gene>
<comment type="caution">
    <text evidence="1">The sequence shown here is derived from an EMBL/GenBank/DDBJ whole genome shotgun (WGS) entry which is preliminary data.</text>
</comment>
<reference evidence="2" key="1">
    <citation type="journal article" date="2019" name="Int. J. Syst. Evol. Microbiol.">
        <title>The Global Catalogue of Microorganisms (GCM) 10K type strain sequencing project: providing services to taxonomists for standard genome sequencing and annotation.</title>
        <authorList>
            <consortium name="The Broad Institute Genomics Platform"/>
            <consortium name="The Broad Institute Genome Sequencing Center for Infectious Disease"/>
            <person name="Wu L."/>
            <person name="Ma J."/>
        </authorList>
    </citation>
    <scope>NUCLEOTIDE SEQUENCE [LARGE SCALE GENOMIC DNA]</scope>
    <source>
        <strain evidence="2">CCUG 56607</strain>
    </source>
</reference>
<evidence type="ECO:0000313" key="2">
    <source>
        <dbReference type="Proteomes" id="UP001596990"/>
    </source>
</evidence>
<organism evidence="1 2">
    <name type="scientific">Thalassobacillus hwangdonensis</name>
    <dbReference type="NCBI Taxonomy" id="546108"/>
    <lineage>
        <taxon>Bacteria</taxon>
        <taxon>Bacillati</taxon>
        <taxon>Bacillota</taxon>
        <taxon>Bacilli</taxon>
        <taxon>Bacillales</taxon>
        <taxon>Bacillaceae</taxon>
        <taxon>Thalassobacillus</taxon>
    </lineage>
</organism>
<sequence>MELKEVINVTIQFFIFTISISKRERPMHNGSRLRKEVEDELFDRKMMYLSRF</sequence>
<evidence type="ECO:0000313" key="1">
    <source>
        <dbReference type="EMBL" id="MFD1017952.1"/>
    </source>
</evidence>
<keyword evidence="2" id="KW-1185">Reference proteome</keyword>
<dbReference type="EMBL" id="JBHTKL010000001">
    <property type="protein sequence ID" value="MFD1017952.1"/>
    <property type="molecule type" value="Genomic_DNA"/>
</dbReference>
<protein>
    <recommendedName>
        <fullName evidence="3">YrzI family small protein</fullName>
    </recommendedName>
</protein>
<dbReference type="Proteomes" id="UP001596990">
    <property type="component" value="Unassembled WGS sequence"/>
</dbReference>
<name>A0ABW3KXU2_9BACI</name>
<evidence type="ECO:0008006" key="3">
    <source>
        <dbReference type="Google" id="ProtNLM"/>
    </source>
</evidence>